<gene>
    <name evidence="4" type="ORF">I603_1775</name>
</gene>
<dbReference type="Proteomes" id="UP000092484">
    <property type="component" value="Unassembled WGS sequence"/>
</dbReference>
<evidence type="ECO:0000313" key="5">
    <source>
        <dbReference type="Proteomes" id="UP000092484"/>
    </source>
</evidence>
<feature type="compositionally biased region" description="Low complexity" evidence="2">
    <location>
        <begin position="90"/>
        <end position="100"/>
    </location>
</feature>
<sequence length="501" mass="54301">MFRIADGLSIAPLAAILLAGTSAPALAQSAQDPAATSEADQARTIADLQRQIDELKAMVAALQAAQTAQASAPPAAVPAPVAATAPAMAQAAPPQPVAEARPNSGEPSVPQVAVAAPPKGKQWYEKLRLRGYTQMRLNEIVSGDATAPAGVSRLRTIGDSGVRADNNFSFRRIRLILQGDVNDYVSLYFQPDFAAAVSNQSVGERREGTVSLRDMYADVFPTGDKSFRIRLGQSKVPFGWENLQSSSNRLALDRTDGINSALPGERDIGIVAYYTPDQVQEIWDRLAADGQKLFGNYGAFGVGVFNGQGINRTETNNSTMQVAMATWPFALDGIGLDGQVFELGGAILRNRVSPEVRTGGVSPVAFKDNRVGLHAILYPQPFGLQGEWNWGTGPEFDPVTGRIEERPLRGGYVQAMMKIDESPVGRIYPFARWQYYRGGFKGAVNAPRLETEELEIGLEVLLNSALELTATYGWASRKEADERRFGRAEGELLRLQAQWNY</sequence>
<feature type="chain" id="PRO_5008354941" evidence="3">
    <location>
        <begin position="28"/>
        <end position="501"/>
    </location>
</feature>
<dbReference type="Pfam" id="PF07396">
    <property type="entry name" value="Porin_O_P"/>
    <property type="match status" value="1"/>
</dbReference>
<feature type="coiled-coil region" evidence="1">
    <location>
        <begin position="38"/>
        <end position="65"/>
    </location>
</feature>
<dbReference type="EMBL" id="LZYB01000004">
    <property type="protein sequence ID" value="OBV10562.1"/>
    <property type="molecule type" value="Genomic_DNA"/>
</dbReference>
<evidence type="ECO:0000313" key="4">
    <source>
        <dbReference type="EMBL" id="OBV10562.1"/>
    </source>
</evidence>
<protein>
    <submittedName>
        <fullName evidence="4">Phosphate-selective porin</fullName>
    </submittedName>
</protein>
<dbReference type="STRING" id="1300349.I603_1775"/>
<dbReference type="AlphaFoldDB" id="A0A1A7BGL6"/>
<feature type="signal peptide" evidence="3">
    <location>
        <begin position="1"/>
        <end position="27"/>
    </location>
</feature>
<name>A0A1A7BGL6_9SPHN</name>
<keyword evidence="1" id="KW-0175">Coiled coil</keyword>
<dbReference type="RefSeq" id="WP_068864192.1">
    <property type="nucleotide sequence ID" value="NZ_LZYB01000004.1"/>
</dbReference>
<proteinExistence type="predicted"/>
<feature type="region of interest" description="Disordered" evidence="2">
    <location>
        <begin position="90"/>
        <end position="114"/>
    </location>
</feature>
<dbReference type="InterPro" id="IPR010870">
    <property type="entry name" value="Porin_O/P"/>
</dbReference>
<dbReference type="PATRIC" id="fig|1300349.4.peg.1767"/>
<keyword evidence="3" id="KW-0732">Signal</keyword>
<comment type="caution">
    <text evidence="4">The sequence shown here is derived from an EMBL/GenBank/DDBJ whole genome shotgun (WGS) entry which is preliminary data.</text>
</comment>
<dbReference type="SUPFAM" id="SSF56935">
    <property type="entry name" value="Porins"/>
    <property type="match status" value="1"/>
</dbReference>
<evidence type="ECO:0000256" key="2">
    <source>
        <dbReference type="SAM" id="MobiDB-lite"/>
    </source>
</evidence>
<dbReference type="InterPro" id="IPR023614">
    <property type="entry name" value="Porin_dom_sf"/>
</dbReference>
<evidence type="ECO:0000256" key="1">
    <source>
        <dbReference type="SAM" id="Coils"/>
    </source>
</evidence>
<reference evidence="4 5" key="1">
    <citation type="submission" date="2016-06" db="EMBL/GenBank/DDBJ databases">
        <title>Genome sequence of Porphyrobacter dokdonensis DSW-74.</title>
        <authorList>
            <person name="Kim J.F."/>
            <person name="Song J.Y."/>
        </authorList>
    </citation>
    <scope>NUCLEOTIDE SEQUENCE [LARGE SCALE GENOMIC DNA]</scope>
    <source>
        <strain evidence="4 5">DSW-74</strain>
    </source>
</reference>
<accession>A0A1A7BGL6</accession>
<dbReference type="Gene3D" id="2.40.160.10">
    <property type="entry name" value="Porin"/>
    <property type="match status" value="1"/>
</dbReference>
<keyword evidence="5" id="KW-1185">Reference proteome</keyword>
<evidence type="ECO:0000256" key="3">
    <source>
        <dbReference type="SAM" id="SignalP"/>
    </source>
</evidence>
<organism evidence="4 5">
    <name type="scientific">Erythrobacter dokdonensis DSW-74</name>
    <dbReference type="NCBI Taxonomy" id="1300349"/>
    <lineage>
        <taxon>Bacteria</taxon>
        <taxon>Pseudomonadati</taxon>
        <taxon>Pseudomonadota</taxon>
        <taxon>Alphaproteobacteria</taxon>
        <taxon>Sphingomonadales</taxon>
        <taxon>Erythrobacteraceae</taxon>
        <taxon>Erythrobacter/Porphyrobacter group</taxon>
        <taxon>Erythrobacter</taxon>
    </lineage>
</organism>